<dbReference type="Gene3D" id="3.30.70.330">
    <property type="match status" value="1"/>
</dbReference>
<keyword evidence="2 4" id="KW-0694">RNA-binding</keyword>
<dbReference type="CDD" id="cd12226">
    <property type="entry name" value="RRM_NOL8"/>
    <property type="match status" value="1"/>
</dbReference>
<accession>A0A0D7AJ20</accession>
<dbReference type="GO" id="GO:0003723">
    <property type="term" value="F:RNA binding"/>
    <property type="evidence" value="ECO:0007669"/>
    <property type="project" value="UniProtKB-UniRule"/>
</dbReference>
<dbReference type="EMBL" id="KN881648">
    <property type="protein sequence ID" value="KIY51749.1"/>
    <property type="molecule type" value="Genomic_DNA"/>
</dbReference>
<dbReference type="Proteomes" id="UP000054144">
    <property type="component" value="Unassembled WGS sequence"/>
</dbReference>
<keyword evidence="3" id="KW-0539">Nucleus</keyword>
<evidence type="ECO:0000259" key="6">
    <source>
        <dbReference type="PROSITE" id="PS50102"/>
    </source>
</evidence>
<dbReference type="OrthoDB" id="21643at2759"/>
<dbReference type="InterPro" id="IPR012677">
    <property type="entry name" value="Nucleotide-bd_a/b_plait_sf"/>
</dbReference>
<feature type="region of interest" description="Disordered" evidence="5">
    <location>
        <begin position="148"/>
        <end position="210"/>
    </location>
</feature>
<gene>
    <name evidence="7" type="ORF">FISHEDRAFT_36457</name>
</gene>
<dbReference type="PANTHER" id="PTHR48029:SF1">
    <property type="entry name" value="NUCLEOLAR PROTEIN 8"/>
    <property type="match status" value="1"/>
</dbReference>
<dbReference type="InterPro" id="IPR000504">
    <property type="entry name" value="RRM_dom"/>
</dbReference>
<sequence length="549" mass="60070">MDEKVTKRLHVSGLTPGLTKDDLSKRLSAFGTVKALDGFGELDGLGSPRNFGYVTIETTSANLAKCLNVLSGSTWKGAKLRIGLAKPDYSERLQREREDAVDEPPRKKRRKYTATIAEDMTSVTPETAVGRSGWTVTPTGRVMYAVKMRPPHPLPSTEADAHGQQKVEKGAGSKKASKRLKPSPTRARRRKIDMSKWGSTHLSGPLLDALPSSIRPATVLATAAVPENERYSSDSPHENTSASDTDAGEESRADVIAGENRSPSPRRTPAASPVPFSAQRSVVSLKASSAQPPGAPTSDIAVEAAQSLELLKSLFGNDDNWGGQEDVEDLDVAGEGIFQGNAGTDTDDNIEIVPLDAVHTMPGTIVASTVTDFNLDTDNRRNVREAVTEPPEPDENSASAVVPKLKDLFAPQENDGGFSLLNHLDLDLELDDDVPFTVTAEDDNEAETVAQPDDMATQAQTLVMSNFTYDPKRSMFFPVLDGQSRARDILSLAAERGWKWNDPTVAFYRTQTEDDIRADWDARKSELTRDWKRRWKEASKMRRRRRGGD</sequence>
<dbReference type="SMART" id="SM00360">
    <property type="entry name" value="RRM"/>
    <property type="match status" value="1"/>
</dbReference>
<dbReference type="PANTHER" id="PTHR48029">
    <property type="entry name" value="NUCLEOLAR PROTEIN 8"/>
    <property type="match status" value="1"/>
</dbReference>
<keyword evidence="8" id="KW-1185">Reference proteome</keyword>
<evidence type="ECO:0000256" key="1">
    <source>
        <dbReference type="ARBA" id="ARBA00004604"/>
    </source>
</evidence>
<evidence type="ECO:0000313" key="7">
    <source>
        <dbReference type="EMBL" id="KIY51749.1"/>
    </source>
</evidence>
<evidence type="ECO:0000313" key="8">
    <source>
        <dbReference type="Proteomes" id="UP000054144"/>
    </source>
</evidence>
<dbReference type="GO" id="GO:0005730">
    <property type="term" value="C:nucleolus"/>
    <property type="evidence" value="ECO:0007669"/>
    <property type="project" value="UniProtKB-SubCell"/>
</dbReference>
<evidence type="ECO:0000256" key="5">
    <source>
        <dbReference type="SAM" id="MobiDB-lite"/>
    </source>
</evidence>
<dbReference type="AlphaFoldDB" id="A0A0D7AJ20"/>
<proteinExistence type="predicted"/>
<name>A0A0D7AJ20_9AGAR</name>
<feature type="compositionally biased region" description="Basic residues" evidence="5">
    <location>
        <begin position="175"/>
        <end position="191"/>
    </location>
</feature>
<evidence type="ECO:0000256" key="4">
    <source>
        <dbReference type="PROSITE-ProRule" id="PRU00176"/>
    </source>
</evidence>
<dbReference type="Pfam" id="PF00076">
    <property type="entry name" value="RRM_1"/>
    <property type="match status" value="1"/>
</dbReference>
<feature type="compositionally biased region" description="Low complexity" evidence="5">
    <location>
        <begin position="261"/>
        <end position="275"/>
    </location>
</feature>
<dbReference type="InterPro" id="IPR035979">
    <property type="entry name" value="RBD_domain_sf"/>
</dbReference>
<dbReference type="PROSITE" id="PS50102">
    <property type="entry name" value="RRM"/>
    <property type="match status" value="1"/>
</dbReference>
<feature type="region of interest" description="Disordered" evidence="5">
    <location>
        <begin position="92"/>
        <end position="111"/>
    </location>
</feature>
<feature type="compositionally biased region" description="Basic and acidic residues" evidence="5">
    <location>
        <begin position="227"/>
        <end position="237"/>
    </location>
</feature>
<comment type="subcellular location">
    <subcellularLocation>
        <location evidence="1">Nucleus</location>
        <location evidence="1">Nucleolus</location>
    </subcellularLocation>
</comment>
<dbReference type="InterPro" id="IPR034138">
    <property type="entry name" value="NOP8_RRM"/>
</dbReference>
<evidence type="ECO:0000256" key="3">
    <source>
        <dbReference type="ARBA" id="ARBA00023242"/>
    </source>
</evidence>
<protein>
    <recommendedName>
        <fullName evidence="6">RRM domain-containing protein</fullName>
    </recommendedName>
</protein>
<dbReference type="SUPFAM" id="SSF54928">
    <property type="entry name" value="RNA-binding domain, RBD"/>
    <property type="match status" value="1"/>
</dbReference>
<organism evidence="7 8">
    <name type="scientific">Fistulina hepatica ATCC 64428</name>
    <dbReference type="NCBI Taxonomy" id="1128425"/>
    <lineage>
        <taxon>Eukaryota</taxon>
        <taxon>Fungi</taxon>
        <taxon>Dikarya</taxon>
        <taxon>Basidiomycota</taxon>
        <taxon>Agaricomycotina</taxon>
        <taxon>Agaricomycetes</taxon>
        <taxon>Agaricomycetidae</taxon>
        <taxon>Agaricales</taxon>
        <taxon>Fistulinaceae</taxon>
        <taxon>Fistulina</taxon>
    </lineage>
</organism>
<feature type="domain" description="RRM" evidence="6">
    <location>
        <begin position="7"/>
        <end position="87"/>
    </location>
</feature>
<evidence type="ECO:0000256" key="2">
    <source>
        <dbReference type="ARBA" id="ARBA00022884"/>
    </source>
</evidence>
<feature type="compositionally biased region" description="Basic and acidic residues" evidence="5">
    <location>
        <begin position="159"/>
        <end position="171"/>
    </location>
</feature>
<feature type="region of interest" description="Disordered" evidence="5">
    <location>
        <begin position="226"/>
        <end position="277"/>
    </location>
</feature>
<reference evidence="7 8" key="1">
    <citation type="journal article" date="2015" name="Fungal Genet. Biol.">
        <title>Evolution of novel wood decay mechanisms in Agaricales revealed by the genome sequences of Fistulina hepatica and Cylindrobasidium torrendii.</title>
        <authorList>
            <person name="Floudas D."/>
            <person name="Held B.W."/>
            <person name="Riley R."/>
            <person name="Nagy L.G."/>
            <person name="Koehler G."/>
            <person name="Ransdell A.S."/>
            <person name="Younus H."/>
            <person name="Chow J."/>
            <person name="Chiniquy J."/>
            <person name="Lipzen A."/>
            <person name="Tritt A."/>
            <person name="Sun H."/>
            <person name="Haridas S."/>
            <person name="LaButti K."/>
            <person name="Ohm R.A."/>
            <person name="Kues U."/>
            <person name="Blanchette R.A."/>
            <person name="Grigoriev I.V."/>
            <person name="Minto R.E."/>
            <person name="Hibbett D.S."/>
        </authorList>
    </citation>
    <scope>NUCLEOTIDE SEQUENCE [LARGE SCALE GENOMIC DNA]</scope>
    <source>
        <strain evidence="7 8">ATCC 64428</strain>
    </source>
</reference>